<dbReference type="AlphaFoldDB" id="A0A4Y9ZIW6"/>
<proteinExistence type="predicted"/>
<protein>
    <submittedName>
        <fullName evidence="2">Uncharacterized protein</fullName>
    </submittedName>
</protein>
<accession>A0A4Y9ZIW6</accession>
<dbReference type="Proteomes" id="UP000298061">
    <property type="component" value="Unassembled WGS sequence"/>
</dbReference>
<feature type="chain" id="PRO_5021234359" evidence="1">
    <location>
        <begin position="22"/>
        <end position="69"/>
    </location>
</feature>
<dbReference type="EMBL" id="SFCI01002112">
    <property type="protein sequence ID" value="TFY74394.1"/>
    <property type="molecule type" value="Genomic_DNA"/>
</dbReference>
<keyword evidence="3" id="KW-1185">Reference proteome</keyword>
<evidence type="ECO:0000313" key="3">
    <source>
        <dbReference type="Proteomes" id="UP000298061"/>
    </source>
</evidence>
<gene>
    <name evidence="2" type="ORF">EWM64_g9619</name>
</gene>
<sequence length="69" mass="7512">MRITTLFAPLLVFVLSPAVHGIDVDWYSAHSCEGASQYAYRNVACNTCISPPFGTLRPSARAPPLTDMI</sequence>
<name>A0A4Y9ZIW6_9AGAM</name>
<feature type="signal peptide" evidence="1">
    <location>
        <begin position="1"/>
        <end position="21"/>
    </location>
</feature>
<evidence type="ECO:0000256" key="1">
    <source>
        <dbReference type="SAM" id="SignalP"/>
    </source>
</evidence>
<reference evidence="2 3" key="1">
    <citation type="submission" date="2019-02" db="EMBL/GenBank/DDBJ databases">
        <title>Genome sequencing of the rare red list fungi Hericium alpestre (H. flagellum).</title>
        <authorList>
            <person name="Buettner E."/>
            <person name="Kellner H."/>
        </authorList>
    </citation>
    <scope>NUCLEOTIDE SEQUENCE [LARGE SCALE GENOMIC DNA]</scope>
    <source>
        <strain evidence="2 3">DSM 108284</strain>
    </source>
</reference>
<keyword evidence="1" id="KW-0732">Signal</keyword>
<comment type="caution">
    <text evidence="2">The sequence shown here is derived from an EMBL/GenBank/DDBJ whole genome shotgun (WGS) entry which is preliminary data.</text>
</comment>
<organism evidence="2 3">
    <name type="scientific">Hericium alpestre</name>
    <dbReference type="NCBI Taxonomy" id="135208"/>
    <lineage>
        <taxon>Eukaryota</taxon>
        <taxon>Fungi</taxon>
        <taxon>Dikarya</taxon>
        <taxon>Basidiomycota</taxon>
        <taxon>Agaricomycotina</taxon>
        <taxon>Agaricomycetes</taxon>
        <taxon>Russulales</taxon>
        <taxon>Hericiaceae</taxon>
        <taxon>Hericium</taxon>
    </lineage>
</organism>
<evidence type="ECO:0000313" key="2">
    <source>
        <dbReference type="EMBL" id="TFY74394.1"/>
    </source>
</evidence>